<evidence type="ECO:0000313" key="4">
    <source>
        <dbReference type="EMBL" id="CAD8706568.1"/>
    </source>
</evidence>
<dbReference type="Gene3D" id="3.80.10.10">
    <property type="entry name" value="Ribonuclease Inhibitor"/>
    <property type="match status" value="1"/>
</dbReference>
<dbReference type="InterPro" id="IPR036047">
    <property type="entry name" value="F-box-like_dom_sf"/>
</dbReference>
<evidence type="ECO:0000259" key="3">
    <source>
        <dbReference type="Pfam" id="PF00646"/>
    </source>
</evidence>
<dbReference type="SUPFAM" id="SSF52047">
    <property type="entry name" value="RNI-like"/>
    <property type="match status" value="1"/>
</dbReference>
<evidence type="ECO:0000256" key="2">
    <source>
        <dbReference type="SAM" id="MobiDB-lite"/>
    </source>
</evidence>
<name>A0A7S0X7N0_9CHLO</name>
<proteinExistence type="predicted"/>
<reference evidence="4" key="1">
    <citation type="submission" date="2021-01" db="EMBL/GenBank/DDBJ databases">
        <authorList>
            <person name="Corre E."/>
            <person name="Pelletier E."/>
            <person name="Niang G."/>
            <person name="Scheremetjew M."/>
            <person name="Finn R."/>
            <person name="Kale V."/>
            <person name="Holt S."/>
            <person name="Cochrane G."/>
            <person name="Meng A."/>
            <person name="Brown T."/>
            <person name="Cohen L."/>
        </authorList>
    </citation>
    <scope>NUCLEOTIDE SEQUENCE</scope>
    <source>
        <strain evidence="4">SL-175</strain>
    </source>
</reference>
<dbReference type="InterPro" id="IPR001810">
    <property type="entry name" value="F-box_dom"/>
</dbReference>
<gene>
    <name evidence="4" type="ORF">MANT1106_LOCUS9251</name>
</gene>
<dbReference type="EMBL" id="HBFC01015736">
    <property type="protein sequence ID" value="CAD8706568.1"/>
    <property type="molecule type" value="Transcribed_RNA"/>
</dbReference>
<comment type="subcellular location">
    <subcellularLocation>
        <location evidence="1">Cytoplasm</location>
        <location evidence="1">Cytoskeleton</location>
        <location evidence="1">Cilium axoneme</location>
    </subcellularLocation>
</comment>
<dbReference type="AlphaFoldDB" id="A0A7S0X7N0"/>
<dbReference type="GO" id="GO:0005930">
    <property type="term" value="C:axoneme"/>
    <property type="evidence" value="ECO:0007669"/>
    <property type="project" value="UniProtKB-SubCell"/>
</dbReference>
<dbReference type="GO" id="GO:0019005">
    <property type="term" value="C:SCF ubiquitin ligase complex"/>
    <property type="evidence" value="ECO:0007669"/>
    <property type="project" value="TreeGrafter"/>
</dbReference>
<feature type="domain" description="F-box" evidence="3">
    <location>
        <begin position="170"/>
        <end position="215"/>
    </location>
</feature>
<dbReference type="PANTHER" id="PTHR13318:SF95">
    <property type="entry name" value="F-BOX PROTEIN YLR352W"/>
    <property type="match status" value="1"/>
</dbReference>
<accession>A0A7S0X7N0</accession>
<dbReference type="SUPFAM" id="SSF81383">
    <property type="entry name" value="F-box domain"/>
    <property type="match status" value="1"/>
</dbReference>
<feature type="compositionally biased region" description="Polar residues" evidence="2">
    <location>
        <begin position="28"/>
        <end position="42"/>
    </location>
</feature>
<dbReference type="InterPro" id="IPR032675">
    <property type="entry name" value="LRR_dom_sf"/>
</dbReference>
<sequence>MDDAIDAREFKVSVPETLADASGRADSPEQSISTPSYETQSGFKRLRTEPSGWANEAEGSEPRADEQSGAAADEMPGTSRAVATPDEVRQLQARTKTACSQLAEVIIQLRREREWTQQKDDNTAKKRDLRSTLRSVERRLDKLLPTKQLDSLRKYITFALKKAHPVAQLTDLLDDELQLILSRVPLTNGSPKQLLALSAVSKRFQKLIRQPAVWCDLDLSSHASFLTDRLLLNIVRGDGAFSLLRSVCLGGCVRVTDAAVCKLLSACGATLEHLDLQGCTLVKTSTIQHAALACPHLVYLDLFGCTGVDTLEALRLSDDHWPKLEQLFLMETSRLSGRVPQDSFVELAQAVEARRARWQESAAAQQRQRLEEEGNQMAVDQGSSEVGAGATGGAGTVAAAWSTAMATAAAVDAMVDAATAGVATIPATTMQAATVAAAASAATMVAAAAAAVAGPSAGPSAMSHDALCEEAADCRCGPALKLVDLPKFVGVCRRRLDAWSDGHPVAACDHAMVMQGATGGQQGAGGHHAVLNMLPNCGHVLCVECEQKSRVNMVRRHGDTEYVYPCPLCGNDMPNPGGFEITLQ</sequence>
<dbReference type="GO" id="GO:0031146">
    <property type="term" value="P:SCF-dependent proteasomal ubiquitin-dependent protein catabolic process"/>
    <property type="evidence" value="ECO:0007669"/>
    <property type="project" value="TreeGrafter"/>
</dbReference>
<protein>
    <recommendedName>
        <fullName evidence="3">F-box domain-containing protein</fullName>
    </recommendedName>
</protein>
<evidence type="ECO:0000256" key="1">
    <source>
        <dbReference type="ARBA" id="ARBA00004430"/>
    </source>
</evidence>
<organism evidence="4">
    <name type="scientific">Mantoniella antarctica</name>
    <dbReference type="NCBI Taxonomy" id="81844"/>
    <lineage>
        <taxon>Eukaryota</taxon>
        <taxon>Viridiplantae</taxon>
        <taxon>Chlorophyta</taxon>
        <taxon>Mamiellophyceae</taxon>
        <taxon>Mamiellales</taxon>
        <taxon>Mamiellaceae</taxon>
        <taxon>Mantoniella</taxon>
    </lineage>
</organism>
<dbReference type="PANTHER" id="PTHR13318">
    <property type="entry name" value="PARTNER OF PAIRED, ISOFORM B-RELATED"/>
    <property type="match status" value="1"/>
</dbReference>
<dbReference type="Pfam" id="PF00646">
    <property type="entry name" value="F-box"/>
    <property type="match status" value="1"/>
</dbReference>
<feature type="compositionally biased region" description="Basic and acidic residues" evidence="2">
    <location>
        <begin position="1"/>
        <end position="11"/>
    </location>
</feature>
<feature type="region of interest" description="Disordered" evidence="2">
    <location>
        <begin position="1"/>
        <end position="82"/>
    </location>
</feature>